<reference evidence="8" key="1">
    <citation type="submission" date="2017-05" db="UniProtKB">
        <authorList>
            <consortium name="EnsemblMetazoa"/>
        </authorList>
    </citation>
    <scope>IDENTIFICATION</scope>
</reference>
<dbReference type="PANTHER" id="PTHR11319:SF35">
    <property type="entry name" value="OUTER MEMBRANE PROTEIN PMPC-RELATED"/>
    <property type="match status" value="1"/>
</dbReference>
<dbReference type="NCBIfam" id="TIGR01376">
    <property type="entry name" value="POMP_repeat"/>
    <property type="match status" value="1"/>
</dbReference>
<keyword evidence="4" id="KW-0964">Secreted</keyword>
<sequence length="585" mass="63717">MTYVSIQDSPSGGLTLNIVTHCQIYHSSFYSNNHGTSDNRTVTIRVLYTDPLGPLRTIRWSFVMIKSNITNKSSTISHNAGILGSALQIITDQFGNTQNGIDVTIRDVKFNNNTINHLYANNYNISPSFALAVRISNVNKVSISNCTFSSNEGSGLGLINTIATFNGVVNFVNNTAYNGGGIYMISTSFLLLSLGSLLSFIGNHANNSGGAINVEKIVLTIDMNSDSILVSNRCFFQLPDNYEDEIHKKYFHFESNTARVAGSVLYGGATRQCLEGPQQVLSHQFTHISTFINQPGLSIISSGPRGMCFCTDNIPDCNLKSVSVSAIPGEIIKFAVAVIGQDYNTTTGIIIISSDSGELSNQNISNAVCANLTYEVTANNNKIKKIEVSVTIHFETNFFQPPLIIDVNVLPCLPGTYLSQQSHVCECVKSIKSATISCNGTNAIVTKEGSSWIGPNYNNCTNIVYQYCPYDYCIQSQVTFRLNDSDKQCALNRSGLLCGRCDEGLSLMLGSNECGECTNDYLSLIIPFSLAGVILVILLLVLNLTVTVGTINGLLFFANVIKINQSLFYGTDNIPTVFKTFSTNW</sequence>
<evidence type="ECO:0000256" key="4">
    <source>
        <dbReference type="ARBA" id="ARBA00022525"/>
    </source>
</evidence>
<keyword evidence="5" id="KW-0732">Signal</keyword>
<name>A0A1X7SY93_AMPQE</name>
<evidence type="ECO:0000256" key="5">
    <source>
        <dbReference type="ARBA" id="ARBA00022729"/>
    </source>
</evidence>
<evidence type="ECO:0000256" key="7">
    <source>
        <dbReference type="ARBA" id="ARBA00023237"/>
    </source>
</evidence>
<evidence type="ECO:0000313" key="8">
    <source>
        <dbReference type="EnsemblMetazoa" id="Aqu2.1.06935_001"/>
    </source>
</evidence>
<dbReference type="EnsemblMetazoa" id="Aqu2.1.06935_001">
    <property type="protein sequence ID" value="Aqu2.1.06935_001"/>
    <property type="gene ID" value="Aqu2.1.06935"/>
</dbReference>
<organism evidence="8">
    <name type="scientific">Amphimedon queenslandica</name>
    <name type="common">Sponge</name>
    <dbReference type="NCBI Taxonomy" id="400682"/>
    <lineage>
        <taxon>Eukaryota</taxon>
        <taxon>Metazoa</taxon>
        <taxon>Porifera</taxon>
        <taxon>Demospongiae</taxon>
        <taxon>Heteroscleromorpha</taxon>
        <taxon>Haplosclerida</taxon>
        <taxon>Niphatidae</taxon>
        <taxon>Amphimedon</taxon>
    </lineage>
</organism>
<keyword evidence="7" id="KW-0998">Cell outer membrane</keyword>
<protein>
    <submittedName>
        <fullName evidence="8">Uncharacterized protein</fullName>
    </submittedName>
</protein>
<dbReference type="InParanoid" id="A0A1X7SY93"/>
<evidence type="ECO:0000256" key="1">
    <source>
        <dbReference type="ARBA" id="ARBA00004196"/>
    </source>
</evidence>
<evidence type="ECO:0000256" key="2">
    <source>
        <dbReference type="ARBA" id="ARBA00004442"/>
    </source>
</evidence>
<evidence type="ECO:0000256" key="3">
    <source>
        <dbReference type="ARBA" id="ARBA00004613"/>
    </source>
</evidence>
<dbReference type="AlphaFoldDB" id="A0A1X7SY93"/>
<evidence type="ECO:0000256" key="6">
    <source>
        <dbReference type="ARBA" id="ARBA00023136"/>
    </source>
</evidence>
<proteinExistence type="predicted"/>
<dbReference type="InterPro" id="IPR003368">
    <property type="entry name" value="POMP_repeat"/>
</dbReference>
<accession>A0A1X7SY93</accession>
<keyword evidence="6" id="KW-0472">Membrane</keyword>
<dbReference type="GO" id="GO:0005576">
    <property type="term" value="C:extracellular region"/>
    <property type="evidence" value="ECO:0007669"/>
    <property type="project" value="UniProtKB-SubCell"/>
</dbReference>
<dbReference type="PANTHER" id="PTHR11319">
    <property type="entry name" value="G PROTEIN-COUPLED RECEPTOR-RELATED"/>
    <property type="match status" value="1"/>
</dbReference>
<comment type="subcellular location">
    <subcellularLocation>
        <location evidence="1">Cell envelope</location>
    </subcellularLocation>
    <subcellularLocation>
        <location evidence="2">Cell outer membrane</location>
    </subcellularLocation>
    <subcellularLocation>
        <location evidence="3">Secreted</location>
    </subcellularLocation>
</comment>